<dbReference type="PANTHER" id="PTHR21716">
    <property type="entry name" value="TRANSMEMBRANE PROTEIN"/>
    <property type="match status" value="1"/>
</dbReference>
<organism evidence="7 8">
    <name type="scientific">Methanolobus mangrovi</name>
    <dbReference type="NCBI Taxonomy" id="3072977"/>
    <lineage>
        <taxon>Archaea</taxon>
        <taxon>Methanobacteriati</taxon>
        <taxon>Methanobacteriota</taxon>
        <taxon>Stenosarchaea group</taxon>
        <taxon>Methanomicrobia</taxon>
        <taxon>Methanosarcinales</taxon>
        <taxon>Methanosarcinaceae</taxon>
        <taxon>Methanolobus</taxon>
    </lineage>
</organism>
<keyword evidence="4 6" id="KW-1133">Transmembrane helix</keyword>
<proteinExistence type="inferred from homology"/>
<feature type="transmembrane region" description="Helical" evidence="6">
    <location>
        <begin position="152"/>
        <end position="171"/>
    </location>
</feature>
<evidence type="ECO:0000256" key="2">
    <source>
        <dbReference type="ARBA" id="ARBA00009773"/>
    </source>
</evidence>
<dbReference type="InterPro" id="IPR002549">
    <property type="entry name" value="AI-2E-like"/>
</dbReference>
<protein>
    <submittedName>
        <fullName evidence="7">AI-2E family transporter</fullName>
    </submittedName>
</protein>
<feature type="transmembrane region" description="Helical" evidence="6">
    <location>
        <begin position="205"/>
        <end position="228"/>
    </location>
</feature>
<feature type="transmembrane region" description="Helical" evidence="6">
    <location>
        <begin position="268"/>
        <end position="284"/>
    </location>
</feature>
<feature type="transmembrane region" description="Helical" evidence="6">
    <location>
        <begin position="65"/>
        <end position="91"/>
    </location>
</feature>
<evidence type="ECO:0000256" key="4">
    <source>
        <dbReference type="ARBA" id="ARBA00022989"/>
    </source>
</evidence>
<dbReference type="EMBL" id="CP133594">
    <property type="protein sequence ID" value="WMW22528.1"/>
    <property type="molecule type" value="Genomic_DNA"/>
</dbReference>
<comment type="similarity">
    <text evidence="2">Belongs to the autoinducer-2 exporter (AI-2E) (TC 2.A.86) family.</text>
</comment>
<dbReference type="GO" id="GO:0016020">
    <property type="term" value="C:membrane"/>
    <property type="evidence" value="ECO:0007669"/>
    <property type="project" value="UniProtKB-SubCell"/>
</dbReference>
<dbReference type="RefSeq" id="WP_309308532.1">
    <property type="nucleotide sequence ID" value="NZ_CP133594.1"/>
</dbReference>
<name>A0AA51UG25_9EURY</name>
<reference evidence="7" key="1">
    <citation type="submission" date="2023-08" db="EMBL/GenBank/DDBJ databases">
        <title>Methanolobus mangrovi sp. nov. and Methanolobus sediminis sp. nov, two novel methylotrophic methanogens isolated from mangrove sediments in China.</title>
        <authorList>
            <person name="Zhou J."/>
        </authorList>
    </citation>
    <scope>NUCLEOTIDE SEQUENCE</scope>
    <source>
        <strain evidence="7">FTZ2</strain>
    </source>
</reference>
<keyword evidence="5 6" id="KW-0472">Membrane</keyword>
<dbReference type="Pfam" id="PF01594">
    <property type="entry name" value="AI-2E_transport"/>
    <property type="match status" value="1"/>
</dbReference>
<dbReference type="AlphaFoldDB" id="A0AA51UG25"/>
<feature type="transmembrane region" description="Helical" evidence="6">
    <location>
        <begin position="234"/>
        <end position="256"/>
    </location>
</feature>
<dbReference type="KEGG" id="mmav:RE476_01535"/>
<feature type="transmembrane region" description="Helical" evidence="6">
    <location>
        <begin position="304"/>
        <end position="332"/>
    </location>
</feature>
<dbReference type="PANTHER" id="PTHR21716:SF4">
    <property type="entry name" value="TRANSMEMBRANE PROTEIN 245"/>
    <property type="match status" value="1"/>
</dbReference>
<evidence type="ECO:0000313" key="7">
    <source>
        <dbReference type="EMBL" id="WMW22528.1"/>
    </source>
</evidence>
<sequence length="350" mass="38785">MVEVMNHSSKMPQALLVLSVLAAVLIYALYPFINAFFGAFILYVVFKPLYMYMTTKKNINKNIAAFGIIFLTIILIMIPLYLLITVVIIQIQNILFDTGTLPGYVETINLYISNLHLEGLPLGINLSEKITEVASSAANFFSIMLVNAIQSLGQRIIEFVIMYFLLFYLLVGMDSRCSMKLQNAIPFSKENTDILQKEFKSIVNATLISSGIIAIIQGTILTITFLLLGVEGAFLWGFVTVLLSFLPVVGATLIWLPAAMIQLVQQDYFTAVGILIGGAILSSIDNFLRPVIQKKVGRIHPLESLIGVIIGLNLFGLLGIIIGPLLISYVVLMAKMFNEEYLTDIENKNN</sequence>
<gene>
    <name evidence="7" type="ORF">RE476_01535</name>
</gene>
<evidence type="ECO:0000256" key="6">
    <source>
        <dbReference type="SAM" id="Phobius"/>
    </source>
</evidence>
<evidence type="ECO:0000256" key="1">
    <source>
        <dbReference type="ARBA" id="ARBA00004141"/>
    </source>
</evidence>
<evidence type="ECO:0000256" key="3">
    <source>
        <dbReference type="ARBA" id="ARBA00022692"/>
    </source>
</evidence>
<dbReference type="Proteomes" id="UP001183006">
    <property type="component" value="Chromosome"/>
</dbReference>
<evidence type="ECO:0000313" key="8">
    <source>
        <dbReference type="Proteomes" id="UP001183006"/>
    </source>
</evidence>
<keyword evidence="3 6" id="KW-0812">Transmembrane</keyword>
<accession>A0AA51UG25</accession>
<keyword evidence="8" id="KW-1185">Reference proteome</keyword>
<comment type="subcellular location">
    <subcellularLocation>
        <location evidence="1">Membrane</location>
        <topology evidence="1">Multi-pass membrane protein</topology>
    </subcellularLocation>
</comment>
<evidence type="ECO:0000256" key="5">
    <source>
        <dbReference type="ARBA" id="ARBA00023136"/>
    </source>
</evidence>
<feature type="transmembrane region" description="Helical" evidence="6">
    <location>
        <begin position="12"/>
        <end position="30"/>
    </location>
</feature>
<dbReference type="GeneID" id="84228782"/>